<dbReference type="AlphaFoldDB" id="A0A512IWT5"/>
<comment type="caution">
    <text evidence="4">The sequence shown here is derived from an EMBL/GenBank/DDBJ whole genome shotgun (WGS) entry which is preliminary data.</text>
</comment>
<dbReference type="PANTHER" id="PTHR44051:SF9">
    <property type="entry name" value="GLUTATHIONE S-TRANSFERASE 1"/>
    <property type="match status" value="1"/>
</dbReference>
<dbReference type="GO" id="GO:0016740">
    <property type="term" value="F:transferase activity"/>
    <property type="evidence" value="ECO:0007669"/>
    <property type="project" value="UniProtKB-KW"/>
</dbReference>
<dbReference type="EMBL" id="BSPK01000004">
    <property type="protein sequence ID" value="GLS62004.1"/>
    <property type="molecule type" value="Genomic_DNA"/>
</dbReference>
<evidence type="ECO:0000313" key="6">
    <source>
        <dbReference type="Proteomes" id="UP000321960"/>
    </source>
</evidence>
<feature type="domain" description="GST N-terminal" evidence="2">
    <location>
        <begin position="19"/>
        <end position="98"/>
    </location>
</feature>
<dbReference type="Pfam" id="PF13410">
    <property type="entry name" value="GST_C_2"/>
    <property type="match status" value="1"/>
</dbReference>
<dbReference type="SUPFAM" id="SSF52833">
    <property type="entry name" value="Thioredoxin-like"/>
    <property type="match status" value="1"/>
</dbReference>
<dbReference type="PROSITE" id="PS50405">
    <property type="entry name" value="GST_CTER"/>
    <property type="match status" value="1"/>
</dbReference>
<evidence type="ECO:0000313" key="7">
    <source>
        <dbReference type="Proteomes" id="UP001156856"/>
    </source>
</evidence>
<dbReference type="SUPFAM" id="SSF47616">
    <property type="entry name" value="GST C-terminal domain-like"/>
    <property type="match status" value="1"/>
</dbReference>
<dbReference type="EMBL" id="BJZU01000002">
    <property type="protein sequence ID" value="GEP02059.1"/>
    <property type="molecule type" value="Genomic_DNA"/>
</dbReference>
<dbReference type="Gene3D" id="3.40.30.10">
    <property type="entry name" value="Glutaredoxin"/>
    <property type="match status" value="1"/>
</dbReference>
<dbReference type="InterPro" id="IPR036282">
    <property type="entry name" value="Glutathione-S-Trfase_C_sf"/>
</dbReference>
<dbReference type="SFLD" id="SFLDS00019">
    <property type="entry name" value="Glutathione_Transferase_(cytos"/>
    <property type="match status" value="1"/>
</dbReference>
<dbReference type="SFLD" id="SFLDG00358">
    <property type="entry name" value="Main_(cytGST)"/>
    <property type="match status" value="1"/>
</dbReference>
<reference evidence="5" key="1">
    <citation type="journal article" date="2014" name="Int. J. Syst. Evol. Microbiol.">
        <title>Complete genome of a new Firmicutes species belonging to the dominant human colonic microbiota ('Ruminococcus bicirculans') reveals two chromosomes and a selective capacity to utilize plant glucans.</title>
        <authorList>
            <consortium name="NISC Comparative Sequencing Program"/>
            <person name="Wegmann U."/>
            <person name="Louis P."/>
            <person name="Goesmann A."/>
            <person name="Henrissat B."/>
            <person name="Duncan S.H."/>
            <person name="Flint H.J."/>
        </authorList>
    </citation>
    <scope>NUCLEOTIDE SEQUENCE</scope>
    <source>
        <strain evidence="5">NBRC 107715</strain>
    </source>
</reference>
<keyword evidence="7" id="KW-1185">Reference proteome</keyword>
<evidence type="ECO:0000259" key="3">
    <source>
        <dbReference type="PROSITE" id="PS50405"/>
    </source>
</evidence>
<gene>
    <name evidence="4" type="primary">gst-2</name>
    <name evidence="5" type="ORF">GCM10007888_03850</name>
    <name evidence="4" type="ORF">MOX02_00970</name>
</gene>
<protein>
    <submittedName>
        <fullName evidence="4">Glutathione S-transferase</fullName>
    </submittedName>
</protein>
<feature type="region of interest" description="Disordered" evidence="1">
    <location>
        <begin position="1"/>
        <end position="20"/>
    </location>
</feature>
<dbReference type="Gene3D" id="1.20.1050.10">
    <property type="match status" value="1"/>
</dbReference>
<feature type="domain" description="GST C-terminal" evidence="3">
    <location>
        <begin position="104"/>
        <end position="222"/>
    </location>
</feature>
<accession>A0A512IWT5</accession>
<dbReference type="InterPro" id="IPR010987">
    <property type="entry name" value="Glutathione-S-Trfase_C-like"/>
</dbReference>
<name>A0A512IWT5_9HYPH</name>
<dbReference type="InterPro" id="IPR040079">
    <property type="entry name" value="Glutathione_S-Trfase"/>
</dbReference>
<evidence type="ECO:0000313" key="4">
    <source>
        <dbReference type="EMBL" id="GEP02059.1"/>
    </source>
</evidence>
<dbReference type="PANTHER" id="PTHR44051">
    <property type="entry name" value="GLUTATHIONE S-TRANSFERASE-RELATED"/>
    <property type="match status" value="1"/>
</dbReference>
<dbReference type="InterPro" id="IPR004045">
    <property type="entry name" value="Glutathione_S-Trfase_N"/>
</dbReference>
<organism evidence="4 6">
    <name type="scientific">Methylobacterium oxalidis</name>
    <dbReference type="NCBI Taxonomy" id="944322"/>
    <lineage>
        <taxon>Bacteria</taxon>
        <taxon>Pseudomonadati</taxon>
        <taxon>Pseudomonadota</taxon>
        <taxon>Alphaproteobacteria</taxon>
        <taxon>Hyphomicrobiales</taxon>
        <taxon>Methylobacteriaceae</taxon>
        <taxon>Methylobacterium</taxon>
    </lineage>
</organism>
<dbReference type="Proteomes" id="UP001156856">
    <property type="component" value="Unassembled WGS sequence"/>
</dbReference>
<evidence type="ECO:0000259" key="2">
    <source>
        <dbReference type="PROSITE" id="PS50404"/>
    </source>
</evidence>
<reference evidence="4 6" key="3">
    <citation type="submission" date="2019-07" db="EMBL/GenBank/DDBJ databases">
        <title>Whole genome shotgun sequence of Methylobacterium oxalidis NBRC 107715.</title>
        <authorList>
            <person name="Hosoyama A."/>
            <person name="Uohara A."/>
            <person name="Ohji S."/>
            <person name="Ichikawa N."/>
        </authorList>
    </citation>
    <scope>NUCLEOTIDE SEQUENCE [LARGE SCALE GENOMIC DNA]</scope>
    <source>
        <strain evidence="4 6">NBRC 107715</strain>
    </source>
</reference>
<dbReference type="InterPro" id="IPR036249">
    <property type="entry name" value="Thioredoxin-like_sf"/>
</dbReference>
<reference evidence="7" key="2">
    <citation type="journal article" date="2019" name="Int. J. Syst. Evol. Microbiol.">
        <title>The Global Catalogue of Microorganisms (GCM) 10K type strain sequencing project: providing services to taxonomists for standard genome sequencing and annotation.</title>
        <authorList>
            <consortium name="The Broad Institute Genomics Platform"/>
            <consortium name="The Broad Institute Genome Sequencing Center for Infectious Disease"/>
            <person name="Wu L."/>
            <person name="Ma J."/>
        </authorList>
    </citation>
    <scope>NUCLEOTIDE SEQUENCE [LARGE SCALE GENOMIC DNA]</scope>
    <source>
        <strain evidence="7">NBRC 107715</strain>
    </source>
</reference>
<dbReference type="CDD" id="cd03206">
    <property type="entry name" value="GST_C_7"/>
    <property type="match status" value="1"/>
</dbReference>
<dbReference type="OrthoDB" id="9810080at2"/>
<dbReference type="Pfam" id="PF13417">
    <property type="entry name" value="GST_N_3"/>
    <property type="match status" value="1"/>
</dbReference>
<feature type="compositionally biased region" description="Basic and acidic residues" evidence="1">
    <location>
        <begin position="1"/>
        <end position="14"/>
    </location>
</feature>
<evidence type="ECO:0000256" key="1">
    <source>
        <dbReference type="SAM" id="MobiDB-lite"/>
    </source>
</evidence>
<keyword evidence="4" id="KW-0808">Transferase</keyword>
<dbReference type="Proteomes" id="UP000321960">
    <property type="component" value="Unassembled WGS sequence"/>
</dbReference>
<proteinExistence type="predicted"/>
<sequence length="222" mass="23666">MTEPAKTEPAKTESADTGPAITLHGMRLSGHSHRAELFLSLLGLPYRFEEATGAVRAGAAFRRLNPLGQIPVLVDGEAVIADSNAILVYLARRYAPGSAWLPDAPEAAAQVQRWLSIAAGEVRYGPALARLMVLFGAQAERAAVEATASRVLRFMDDHLAGRDFLAAPHPTLADIACYSYVAHAPEGGVPLDPYPAVRAWLGRVEALPGFLPMPRSPIPEAA</sequence>
<reference evidence="5" key="4">
    <citation type="submission" date="2023-01" db="EMBL/GenBank/DDBJ databases">
        <title>Draft genome sequence of Methylobacterium oxalidis strain NBRC 107715.</title>
        <authorList>
            <person name="Sun Q."/>
            <person name="Mori K."/>
        </authorList>
    </citation>
    <scope>NUCLEOTIDE SEQUENCE</scope>
    <source>
        <strain evidence="5">NBRC 107715</strain>
    </source>
</reference>
<evidence type="ECO:0000313" key="5">
    <source>
        <dbReference type="EMBL" id="GLS62004.1"/>
    </source>
</evidence>
<dbReference type="PROSITE" id="PS50404">
    <property type="entry name" value="GST_NTER"/>
    <property type="match status" value="1"/>
</dbReference>
<dbReference type="RefSeq" id="WP_147023735.1">
    <property type="nucleotide sequence ID" value="NZ_BJZU01000002.1"/>
</dbReference>